<sequence>MRTDGSWSMSRAGHVNQSHRTTRACAWRTAKLLGHRRDKAQSSLPHCGQPQALGRAPLPRHVPHGRRRRQQHHGYLYANTTVYQLTTKLNQFCNFIGDIFTTLPNIGSLPKNITITVYTSWAASSA</sequence>
<evidence type="ECO:0000256" key="1">
    <source>
        <dbReference type="SAM" id="MobiDB-lite"/>
    </source>
</evidence>
<feature type="compositionally biased region" description="Basic residues" evidence="1">
    <location>
        <begin position="61"/>
        <end position="70"/>
    </location>
</feature>
<evidence type="ECO:0000313" key="3">
    <source>
        <dbReference type="Proteomes" id="UP000814176"/>
    </source>
</evidence>
<protein>
    <submittedName>
        <fullName evidence="2">Uncharacterized protein</fullName>
    </submittedName>
</protein>
<reference evidence="2 3" key="1">
    <citation type="journal article" date="2021" name="Environ. Microbiol.">
        <title>Gene family expansions and transcriptome signatures uncover fungal adaptations to wood decay.</title>
        <authorList>
            <person name="Hage H."/>
            <person name="Miyauchi S."/>
            <person name="Viragh M."/>
            <person name="Drula E."/>
            <person name="Min B."/>
            <person name="Chaduli D."/>
            <person name="Navarro D."/>
            <person name="Favel A."/>
            <person name="Norest M."/>
            <person name="Lesage-Meessen L."/>
            <person name="Balint B."/>
            <person name="Merenyi Z."/>
            <person name="de Eugenio L."/>
            <person name="Morin E."/>
            <person name="Martinez A.T."/>
            <person name="Baldrian P."/>
            <person name="Stursova M."/>
            <person name="Martinez M.J."/>
            <person name="Novotny C."/>
            <person name="Magnuson J.K."/>
            <person name="Spatafora J.W."/>
            <person name="Maurice S."/>
            <person name="Pangilinan J."/>
            <person name="Andreopoulos W."/>
            <person name="LaButti K."/>
            <person name="Hundley H."/>
            <person name="Na H."/>
            <person name="Kuo A."/>
            <person name="Barry K."/>
            <person name="Lipzen A."/>
            <person name="Henrissat B."/>
            <person name="Riley R."/>
            <person name="Ahrendt S."/>
            <person name="Nagy L.G."/>
            <person name="Grigoriev I.V."/>
            <person name="Martin F."/>
            <person name="Rosso M.N."/>
        </authorList>
    </citation>
    <scope>NUCLEOTIDE SEQUENCE [LARGE SCALE GENOMIC DNA]</scope>
    <source>
        <strain evidence="2 3">CIRM-BRFM 1785</strain>
    </source>
</reference>
<comment type="caution">
    <text evidence="2">The sequence shown here is derived from an EMBL/GenBank/DDBJ whole genome shotgun (WGS) entry which is preliminary data.</text>
</comment>
<proteinExistence type="predicted"/>
<dbReference type="GeneID" id="72007848"/>
<feature type="region of interest" description="Disordered" evidence="1">
    <location>
        <begin position="38"/>
        <end position="70"/>
    </location>
</feature>
<name>A0ABQ8KQT5_9APHY</name>
<dbReference type="EMBL" id="JADCUA010000004">
    <property type="protein sequence ID" value="KAH9840996.1"/>
    <property type="molecule type" value="Genomic_DNA"/>
</dbReference>
<accession>A0ABQ8KQT5</accession>
<gene>
    <name evidence="2" type="ORF">C8Q71DRAFT_854850</name>
</gene>
<dbReference type="RefSeq" id="XP_047782462.1">
    <property type="nucleotide sequence ID" value="XM_047927116.1"/>
</dbReference>
<evidence type="ECO:0000313" key="2">
    <source>
        <dbReference type="EMBL" id="KAH9840996.1"/>
    </source>
</evidence>
<dbReference type="Proteomes" id="UP000814176">
    <property type="component" value="Unassembled WGS sequence"/>
</dbReference>
<keyword evidence="3" id="KW-1185">Reference proteome</keyword>
<organism evidence="2 3">
    <name type="scientific">Rhodofomes roseus</name>
    <dbReference type="NCBI Taxonomy" id="34475"/>
    <lineage>
        <taxon>Eukaryota</taxon>
        <taxon>Fungi</taxon>
        <taxon>Dikarya</taxon>
        <taxon>Basidiomycota</taxon>
        <taxon>Agaricomycotina</taxon>
        <taxon>Agaricomycetes</taxon>
        <taxon>Polyporales</taxon>
        <taxon>Rhodofomes</taxon>
    </lineage>
</organism>